<evidence type="ECO:0000259" key="1">
    <source>
        <dbReference type="PROSITE" id="PS51549"/>
    </source>
</evidence>
<sequence length="228" mass="24976">MKHFKLLFLFLIILQSCVENDIVDDRVDEKLTINNPIEKITLNTTYQYTTKYTNNVGQTSTPTISWSSSESSIISVSNNGLITALAEGNAIITASTTTEDGKTITTNNTVLVTTENIDNNGPKEKSGTLSGSYSLRGTFTLKEIPNSNDLELSINADYNLSSGVPGPYLYLSNNPNTVIGNGSKEISRVTTFSGTHAYIIKDTKIGDFKYVFYWCKPFGVKIGIGEIK</sequence>
<comment type="caution">
    <text evidence="2">The sequence shown here is derived from an EMBL/GenBank/DDBJ whole genome shotgun (WGS) entry which is preliminary data.</text>
</comment>
<dbReference type="Pfam" id="PF02368">
    <property type="entry name" value="Big_2"/>
    <property type="match status" value="1"/>
</dbReference>
<name>A0A1Y2PEY8_9FLAO</name>
<dbReference type="PROSITE" id="PS51549">
    <property type="entry name" value="DM13"/>
    <property type="match status" value="1"/>
</dbReference>
<gene>
    <name evidence="2" type="ORF">WH52_05765</name>
</gene>
<evidence type="ECO:0000313" key="2">
    <source>
        <dbReference type="EMBL" id="OSY88279.1"/>
    </source>
</evidence>
<dbReference type="Proteomes" id="UP000194221">
    <property type="component" value="Unassembled WGS sequence"/>
</dbReference>
<dbReference type="STRING" id="1635173.WH52_05765"/>
<dbReference type="InterPro" id="IPR019545">
    <property type="entry name" value="DM13_domain"/>
</dbReference>
<keyword evidence="3" id="KW-1185">Reference proteome</keyword>
<dbReference type="RefSeq" id="WP_086029999.1">
    <property type="nucleotide sequence ID" value="NZ_LAPZ01000003.1"/>
</dbReference>
<dbReference type="AlphaFoldDB" id="A0A1Y2PEY8"/>
<dbReference type="SUPFAM" id="SSF49373">
    <property type="entry name" value="Invasin/intimin cell-adhesion fragments"/>
    <property type="match status" value="1"/>
</dbReference>
<dbReference type="PROSITE" id="PS51257">
    <property type="entry name" value="PROKAR_LIPOPROTEIN"/>
    <property type="match status" value="1"/>
</dbReference>
<dbReference type="InterPro" id="IPR008964">
    <property type="entry name" value="Invasin/intimin_cell_adhesion"/>
</dbReference>
<dbReference type="InParanoid" id="A0A1Y2PEY8"/>
<accession>A0A1Y2PEY8</accession>
<dbReference type="OrthoDB" id="155521at2"/>
<dbReference type="Gene3D" id="2.60.40.1080">
    <property type="match status" value="1"/>
</dbReference>
<proteinExistence type="predicted"/>
<dbReference type="InterPro" id="IPR003343">
    <property type="entry name" value="Big_2"/>
</dbReference>
<protein>
    <recommendedName>
        <fullName evidence="1">DM13 domain-containing protein</fullName>
    </recommendedName>
</protein>
<organism evidence="2 3">
    <name type="scientific">Tenacibaculum holothuriorum</name>
    <dbReference type="NCBI Taxonomy" id="1635173"/>
    <lineage>
        <taxon>Bacteria</taxon>
        <taxon>Pseudomonadati</taxon>
        <taxon>Bacteroidota</taxon>
        <taxon>Flavobacteriia</taxon>
        <taxon>Flavobacteriales</taxon>
        <taxon>Flavobacteriaceae</taxon>
        <taxon>Tenacibaculum</taxon>
    </lineage>
</organism>
<reference evidence="2 3" key="1">
    <citation type="submission" date="2015-03" db="EMBL/GenBank/DDBJ databases">
        <title>Genome sequence of Tenacibaculum sp. S2-2, isolated from intestinal microbiota of sea cucumber, Apostichopus japonicas.</title>
        <authorList>
            <person name="Shao Z."/>
            <person name="Wang L."/>
            <person name="Li X."/>
        </authorList>
    </citation>
    <scope>NUCLEOTIDE SEQUENCE [LARGE SCALE GENOMIC DNA]</scope>
    <source>
        <strain evidence="2 3">S2-2</strain>
    </source>
</reference>
<dbReference type="EMBL" id="LAPZ01000003">
    <property type="protein sequence ID" value="OSY88279.1"/>
    <property type="molecule type" value="Genomic_DNA"/>
</dbReference>
<evidence type="ECO:0000313" key="3">
    <source>
        <dbReference type="Proteomes" id="UP000194221"/>
    </source>
</evidence>
<feature type="domain" description="DM13" evidence="1">
    <location>
        <begin position="121"/>
        <end position="228"/>
    </location>
</feature>